<dbReference type="Pfam" id="PF06965">
    <property type="entry name" value="Na_H_antiport_1"/>
    <property type="match status" value="1"/>
</dbReference>
<dbReference type="PANTHER" id="PTHR30341:SF0">
    <property type="entry name" value="NA(+)_H(+) ANTIPORTER NHAA"/>
    <property type="match status" value="1"/>
</dbReference>
<feature type="transmembrane region" description="Helical" evidence="7">
    <location>
        <begin position="356"/>
        <end position="377"/>
    </location>
</feature>
<evidence type="ECO:0000256" key="3">
    <source>
        <dbReference type="ARBA" id="ARBA00022692"/>
    </source>
</evidence>
<keyword evidence="2 7" id="KW-1003">Cell membrane</keyword>
<feature type="transmembrane region" description="Helical" evidence="7">
    <location>
        <begin position="173"/>
        <end position="191"/>
    </location>
</feature>
<dbReference type="EMBL" id="JXOK01000065">
    <property type="protein sequence ID" value="KIN09807.1"/>
    <property type="molecule type" value="Genomic_DNA"/>
</dbReference>
<keyword evidence="6 7" id="KW-0739">Sodium transport</keyword>
<comment type="function">
    <text evidence="7">Na(+)/H(+) antiporter that extrudes sodium in exchange for external protons.</text>
</comment>
<dbReference type="OrthoDB" id="9808135at2"/>
<protein>
    <recommendedName>
        <fullName evidence="7">Na(+)/H(+) antiporter NhaA</fullName>
    </recommendedName>
    <alternativeName>
        <fullName evidence="7">Sodium/proton antiporter NhaA</fullName>
    </alternativeName>
</protein>
<keyword evidence="3 7" id="KW-0812">Transmembrane</keyword>
<gene>
    <name evidence="7 8" type="primary">nhaA</name>
    <name evidence="8" type="ORF">SU60_16800</name>
</gene>
<keyword evidence="7" id="KW-0915">Sodium</keyword>
<dbReference type="PANTHER" id="PTHR30341">
    <property type="entry name" value="SODIUM ION/PROTON ANTIPORTER NHAA-RELATED"/>
    <property type="match status" value="1"/>
</dbReference>
<keyword evidence="5 7" id="KW-0472">Membrane</keyword>
<evidence type="ECO:0000256" key="4">
    <source>
        <dbReference type="ARBA" id="ARBA00022989"/>
    </source>
</evidence>
<dbReference type="NCBIfam" id="TIGR00773">
    <property type="entry name" value="NhaA"/>
    <property type="match status" value="1"/>
</dbReference>
<evidence type="ECO:0000313" key="8">
    <source>
        <dbReference type="EMBL" id="KIN09807.1"/>
    </source>
</evidence>
<keyword evidence="4 7" id="KW-1133">Transmembrane helix</keyword>
<feature type="transmembrane region" description="Helical" evidence="7">
    <location>
        <begin position="86"/>
        <end position="106"/>
    </location>
</feature>
<evidence type="ECO:0000313" key="9">
    <source>
        <dbReference type="Proteomes" id="UP000031977"/>
    </source>
</evidence>
<feature type="transmembrane region" description="Helical" evidence="7">
    <location>
        <begin position="321"/>
        <end position="344"/>
    </location>
</feature>
<comment type="similarity">
    <text evidence="7">Belongs to the NhaA Na(+)/H(+) (TC 2.A.33) antiporter family.</text>
</comment>
<dbReference type="RefSeq" id="WP_041156541.1">
    <property type="nucleotide sequence ID" value="NZ_CBCRVP010000015.1"/>
</dbReference>
<accession>A0A0C3I644</accession>
<reference evidence="8 9" key="1">
    <citation type="submission" date="2015-01" db="EMBL/GenBank/DDBJ databases">
        <title>Draft genome of Vibrio mytili type strain CAIM 528.</title>
        <authorList>
            <person name="Gonzalez-Castillo A."/>
            <person name="Gomez-Gil B."/>
            <person name="Enciso-Ibarra J."/>
        </authorList>
    </citation>
    <scope>NUCLEOTIDE SEQUENCE [LARGE SCALE GENOMIC DNA]</scope>
    <source>
        <strain evidence="8 9">CAIM 528</strain>
    </source>
</reference>
<dbReference type="NCBIfam" id="NF007111">
    <property type="entry name" value="PRK09560.1"/>
    <property type="match status" value="1"/>
</dbReference>
<keyword evidence="7" id="KW-0406">Ion transport</keyword>
<comment type="caution">
    <text evidence="8">The sequence shown here is derived from an EMBL/GenBank/DDBJ whole genome shotgun (WGS) entry which is preliminary data.</text>
</comment>
<evidence type="ECO:0000256" key="6">
    <source>
        <dbReference type="ARBA" id="ARBA00023201"/>
    </source>
</evidence>
<evidence type="ECO:0000256" key="2">
    <source>
        <dbReference type="ARBA" id="ARBA00022475"/>
    </source>
</evidence>
<evidence type="ECO:0000256" key="5">
    <source>
        <dbReference type="ARBA" id="ARBA00023136"/>
    </source>
</evidence>
<feature type="transmembrane region" description="Helical" evidence="7">
    <location>
        <begin position="12"/>
        <end position="30"/>
    </location>
</feature>
<dbReference type="GO" id="GO:0015385">
    <property type="term" value="F:sodium:proton antiporter activity"/>
    <property type="evidence" value="ECO:0007669"/>
    <property type="project" value="UniProtKB-UniRule"/>
</dbReference>
<dbReference type="InterPro" id="IPR004670">
    <property type="entry name" value="NhaA"/>
</dbReference>
<feature type="transmembrane region" description="Helical" evidence="7">
    <location>
        <begin position="146"/>
        <end position="167"/>
    </location>
</feature>
<dbReference type="GO" id="GO:0006885">
    <property type="term" value="P:regulation of pH"/>
    <property type="evidence" value="ECO:0007669"/>
    <property type="project" value="UniProtKB-UniRule"/>
</dbReference>
<evidence type="ECO:0000256" key="7">
    <source>
        <dbReference type="HAMAP-Rule" id="MF_01844"/>
    </source>
</evidence>
<dbReference type="Gene3D" id="1.20.1530.10">
    <property type="entry name" value="Na+/H+ antiporter like domain"/>
    <property type="match status" value="1"/>
</dbReference>
<keyword evidence="7" id="KW-0050">Antiport</keyword>
<evidence type="ECO:0000256" key="1">
    <source>
        <dbReference type="ARBA" id="ARBA00004429"/>
    </source>
</evidence>
<feature type="transmembrane region" description="Helical" evidence="7">
    <location>
        <begin position="281"/>
        <end position="301"/>
    </location>
</feature>
<comment type="subcellular location">
    <subcellularLocation>
        <location evidence="1">Cell inner membrane</location>
        <topology evidence="1">Multi-pass membrane protein</topology>
    </subcellularLocation>
    <subcellularLocation>
        <location evidence="7">Cell membrane</location>
        <topology evidence="7">Multi-pass membrane protein</topology>
    </subcellularLocation>
</comment>
<keyword evidence="7" id="KW-0813">Transport</keyword>
<dbReference type="GO" id="GO:0005886">
    <property type="term" value="C:plasma membrane"/>
    <property type="evidence" value="ECO:0007669"/>
    <property type="project" value="UniProtKB-SubCell"/>
</dbReference>
<dbReference type="HAMAP" id="MF_01844">
    <property type="entry name" value="NhaA"/>
    <property type="match status" value="1"/>
</dbReference>
<feature type="transmembrane region" description="Helical" evidence="7">
    <location>
        <begin position="251"/>
        <end position="269"/>
    </location>
</feature>
<feature type="transmembrane region" description="Helical" evidence="7">
    <location>
        <begin position="118"/>
        <end position="137"/>
    </location>
</feature>
<organism evidence="8 9">
    <name type="scientific">Vibrio mytili</name>
    <dbReference type="NCBI Taxonomy" id="50718"/>
    <lineage>
        <taxon>Bacteria</taxon>
        <taxon>Pseudomonadati</taxon>
        <taxon>Pseudomonadota</taxon>
        <taxon>Gammaproteobacteria</taxon>
        <taxon>Vibrionales</taxon>
        <taxon>Vibrionaceae</taxon>
        <taxon>Vibrio</taxon>
    </lineage>
</organism>
<dbReference type="NCBIfam" id="NF007112">
    <property type="entry name" value="PRK09561.1"/>
    <property type="match status" value="1"/>
</dbReference>
<dbReference type="AlphaFoldDB" id="A0A0C3I644"/>
<dbReference type="STRING" id="50718.SU60_16800"/>
<feature type="transmembrane region" description="Helical" evidence="7">
    <location>
        <begin position="203"/>
        <end position="231"/>
    </location>
</feature>
<proteinExistence type="inferred from homology"/>
<dbReference type="InterPro" id="IPR023171">
    <property type="entry name" value="Na/H_antiporter_dom_sf"/>
</dbReference>
<dbReference type="Proteomes" id="UP000031977">
    <property type="component" value="Unassembled WGS sequence"/>
</dbReference>
<sequence>MNDVIRDFFKMESAGGIILVIAAVIAMTIANTPLGEVYQSVLHTYVFGMSVSHWINDGLMAVFFLLIGLEVKRELLDGALKSKETAIFPAIAAVGGMLAPALVYVAFNAGDAQAISGWAIPAATDIAFALGIMALLGNRVPVSLKVFLLALAIIDDLGVVVIIALFYTGDLSSMALLVGFAMTGLLFVLNAKKVTKLTPYMIVGAILWFAVLKSGVHATLAGVVIGFAIPLKGKKGEHSPLQHMEHALHPYVAFGILPLFAFANAGISLEGVSMSSLTSMLPLGVALGLLVGKPLGIFSFSWAAVKLGIAKLPEGINFKHIFAVSVLCGIGFTMSIFISSLAFGEANAQFDTFARLGILMGSTTAAILGYVLLSLSLPKATQAKDKARA</sequence>
<comment type="catalytic activity">
    <reaction evidence="7">
        <text>Na(+)(in) + 2 H(+)(out) = Na(+)(out) + 2 H(+)(in)</text>
        <dbReference type="Rhea" id="RHEA:29251"/>
        <dbReference type="ChEBI" id="CHEBI:15378"/>
        <dbReference type="ChEBI" id="CHEBI:29101"/>
    </reaction>
</comment>
<name>A0A0C3I644_9VIBR</name>
<keyword evidence="9" id="KW-1185">Reference proteome</keyword>